<comment type="caution">
    <text evidence="1">The sequence shown here is derived from an EMBL/GenBank/DDBJ whole genome shotgun (WGS) entry which is preliminary data.</text>
</comment>
<evidence type="ECO:0000313" key="2">
    <source>
        <dbReference type="Proteomes" id="UP000799439"/>
    </source>
</evidence>
<proteinExistence type="predicted"/>
<accession>A0A9P4JCB6</accession>
<gene>
    <name evidence="1" type="ORF">K461DRAFT_93254</name>
</gene>
<organism evidence="1 2">
    <name type="scientific">Myriangium duriaei CBS 260.36</name>
    <dbReference type="NCBI Taxonomy" id="1168546"/>
    <lineage>
        <taxon>Eukaryota</taxon>
        <taxon>Fungi</taxon>
        <taxon>Dikarya</taxon>
        <taxon>Ascomycota</taxon>
        <taxon>Pezizomycotina</taxon>
        <taxon>Dothideomycetes</taxon>
        <taxon>Dothideomycetidae</taxon>
        <taxon>Myriangiales</taxon>
        <taxon>Myriangiaceae</taxon>
        <taxon>Myriangium</taxon>
    </lineage>
</organism>
<dbReference type="Proteomes" id="UP000799439">
    <property type="component" value="Unassembled WGS sequence"/>
</dbReference>
<sequence>MAGKCGKPARLMRRACFERDTEASRHGQRVGFRCGHQFTCIAPPRTVFRQLLRPAYHLPYLIQSFLPLCRAYSMADTTTTSAAFDMPIGYPIELAEAGRTMALYRAVLETIRDELMPQQLWRISPNLALEHIVWRVMMLRHDNTDPDRQTACRHMLFAWLDRVSEQHTAFRYIRMVRAVARQRCMEAIDPNWSKAEVSIAFEAGADFWNAEGVKVSVSPSMMYRF</sequence>
<evidence type="ECO:0000313" key="1">
    <source>
        <dbReference type="EMBL" id="KAF2156244.1"/>
    </source>
</evidence>
<dbReference type="EMBL" id="ML996082">
    <property type="protein sequence ID" value="KAF2156244.1"/>
    <property type="molecule type" value="Genomic_DNA"/>
</dbReference>
<keyword evidence="2" id="KW-1185">Reference proteome</keyword>
<protein>
    <submittedName>
        <fullName evidence="1">Uncharacterized protein</fullName>
    </submittedName>
</protein>
<reference evidence="1" key="1">
    <citation type="journal article" date="2020" name="Stud. Mycol.">
        <title>101 Dothideomycetes genomes: a test case for predicting lifestyles and emergence of pathogens.</title>
        <authorList>
            <person name="Haridas S."/>
            <person name="Albert R."/>
            <person name="Binder M."/>
            <person name="Bloem J."/>
            <person name="Labutti K."/>
            <person name="Salamov A."/>
            <person name="Andreopoulos B."/>
            <person name="Baker S."/>
            <person name="Barry K."/>
            <person name="Bills G."/>
            <person name="Bluhm B."/>
            <person name="Cannon C."/>
            <person name="Castanera R."/>
            <person name="Culley D."/>
            <person name="Daum C."/>
            <person name="Ezra D."/>
            <person name="Gonzalez J."/>
            <person name="Henrissat B."/>
            <person name="Kuo A."/>
            <person name="Liang C."/>
            <person name="Lipzen A."/>
            <person name="Lutzoni F."/>
            <person name="Magnuson J."/>
            <person name="Mondo S."/>
            <person name="Nolan M."/>
            <person name="Ohm R."/>
            <person name="Pangilinan J."/>
            <person name="Park H.-J."/>
            <person name="Ramirez L."/>
            <person name="Alfaro M."/>
            <person name="Sun H."/>
            <person name="Tritt A."/>
            <person name="Yoshinaga Y."/>
            <person name="Zwiers L.-H."/>
            <person name="Turgeon B."/>
            <person name="Goodwin S."/>
            <person name="Spatafora J."/>
            <person name="Crous P."/>
            <person name="Grigoriev I."/>
        </authorList>
    </citation>
    <scope>NUCLEOTIDE SEQUENCE</scope>
    <source>
        <strain evidence="1">CBS 260.36</strain>
    </source>
</reference>
<name>A0A9P4JCB6_9PEZI</name>
<dbReference type="AlphaFoldDB" id="A0A9P4JCB6"/>